<dbReference type="Proteomes" id="UP001422759">
    <property type="component" value="Unassembled WGS sequence"/>
</dbReference>
<name>A0ABP5LG57_9ACTN</name>
<dbReference type="RefSeq" id="WP_344465202.1">
    <property type="nucleotide sequence ID" value="NZ_BAAANT010000015.1"/>
</dbReference>
<accession>A0ABP5LG57</accession>
<feature type="signal peptide" evidence="1">
    <location>
        <begin position="1"/>
        <end position="29"/>
    </location>
</feature>
<dbReference type="EMBL" id="BAAANT010000015">
    <property type="protein sequence ID" value="GAA2144099.1"/>
    <property type="molecule type" value="Genomic_DNA"/>
</dbReference>
<keyword evidence="3" id="KW-1185">Reference proteome</keyword>
<proteinExistence type="predicted"/>
<protein>
    <recommendedName>
        <fullName evidence="4">Secreted protein</fullName>
    </recommendedName>
</protein>
<keyword evidence="1" id="KW-0732">Signal</keyword>
<evidence type="ECO:0000313" key="2">
    <source>
        <dbReference type="EMBL" id="GAA2144099.1"/>
    </source>
</evidence>
<comment type="caution">
    <text evidence="2">The sequence shown here is derived from an EMBL/GenBank/DDBJ whole genome shotgun (WGS) entry which is preliminary data.</text>
</comment>
<dbReference type="PROSITE" id="PS51257">
    <property type="entry name" value="PROKAR_LIPOPROTEIN"/>
    <property type="match status" value="1"/>
</dbReference>
<evidence type="ECO:0000313" key="3">
    <source>
        <dbReference type="Proteomes" id="UP001422759"/>
    </source>
</evidence>
<evidence type="ECO:0008006" key="4">
    <source>
        <dbReference type="Google" id="ProtNLM"/>
    </source>
</evidence>
<organism evidence="2 3">
    <name type="scientific">Kitasatospora kazusensis</name>
    <dbReference type="NCBI Taxonomy" id="407974"/>
    <lineage>
        <taxon>Bacteria</taxon>
        <taxon>Bacillati</taxon>
        <taxon>Actinomycetota</taxon>
        <taxon>Actinomycetes</taxon>
        <taxon>Kitasatosporales</taxon>
        <taxon>Streptomycetaceae</taxon>
        <taxon>Kitasatospora</taxon>
    </lineage>
</organism>
<reference evidence="3" key="1">
    <citation type="journal article" date="2019" name="Int. J. Syst. Evol. Microbiol.">
        <title>The Global Catalogue of Microorganisms (GCM) 10K type strain sequencing project: providing services to taxonomists for standard genome sequencing and annotation.</title>
        <authorList>
            <consortium name="The Broad Institute Genomics Platform"/>
            <consortium name="The Broad Institute Genome Sequencing Center for Infectious Disease"/>
            <person name="Wu L."/>
            <person name="Ma J."/>
        </authorList>
    </citation>
    <scope>NUCLEOTIDE SEQUENCE [LARGE SCALE GENOMIC DNA]</scope>
    <source>
        <strain evidence="3">JCM 14560</strain>
    </source>
</reference>
<evidence type="ECO:0000256" key="1">
    <source>
        <dbReference type="SAM" id="SignalP"/>
    </source>
</evidence>
<sequence length="129" mass="13312">MPHSINRSTTLAVAALILLLPLSAVSCSAARKAIDCGNTAVRITSDLADAGTAFNNADKDPKPAGQALQKLKKDLDQLGRNSSDTNVGKAVTDLQAQFDKAQKAIDAKQAPDLQPLGDAAANLSKVCTG</sequence>
<gene>
    <name evidence="2" type="ORF">GCM10009760_31240</name>
</gene>
<feature type="chain" id="PRO_5045867238" description="Secreted protein" evidence="1">
    <location>
        <begin position="30"/>
        <end position="129"/>
    </location>
</feature>